<dbReference type="PANTHER" id="PTHR46708">
    <property type="entry name" value="TENASCIN"/>
    <property type="match status" value="1"/>
</dbReference>
<dbReference type="Gene3D" id="2.60.40.10">
    <property type="entry name" value="Immunoglobulins"/>
    <property type="match status" value="2"/>
</dbReference>
<dbReference type="PROSITE" id="PS50853">
    <property type="entry name" value="FN3"/>
    <property type="match status" value="1"/>
</dbReference>
<gene>
    <name evidence="4" type="ORF">NQ317_012795</name>
</gene>
<evidence type="ECO:0000313" key="5">
    <source>
        <dbReference type="Proteomes" id="UP001162164"/>
    </source>
</evidence>
<sequence>MNHKINHFVLVFSCFVYAQQIGVADCCEPSGVRSGTISGDYVLSWSPPPEEPCIISHYLVYVLSGGEEKVYTSEETALDVSYLPPCASVQFTIIPVSSDDVEGGFYRLHLSLPVPTDANVTIQYIGISSSESGHVTLSWDLDDEWKLCTNRFRVLIYELESDTPGDFYVTSNNLTVSYLVPCTHYTFGVTAIHSFDQQGPVSIVRYTTPAVRLIPPTVQSLTVGTTSVSLEWHIDSYIHNRCEVTSIVVNGSPHFTVTYPVHDDIERPLITTNVANLQPENMYFLNVTVVNTAGPSKPTLIGVQTLPDSS</sequence>
<feature type="signal peptide" evidence="2">
    <location>
        <begin position="1"/>
        <end position="18"/>
    </location>
</feature>
<evidence type="ECO:0000313" key="4">
    <source>
        <dbReference type="EMBL" id="KAJ8985144.1"/>
    </source>
</evidence>
<dbReference type="SMART" id="SM00060">
    <property type="entry name" value="FN3"/>
    <property type="match status" value="3"/>
</dbReference>
<dbReference type="PANTHER" id="PTHR46708:SF11">
    <property type="entry name" value="RECEPTOR-TYPE TYROSINE-PROTEIN PHOSPHATASE ETA-LIKE"/>
    <property type="match status" value="1"/>
</dbReference>
<proteinExistence type="predicted"/>
<protein>
    <recommendedName>
        <fullName evidence="3">Fibronectin type-III domain-containing protein</fullName>
    </recommendedName>
</protein>
<dbReference type="EMBL" id="JAPWTJ010000019">
    <property type="protein sequence ID" value="KAJ8985144.1"/>
    <property type="molecule type" value="Genomic_DNA"/>
</dbReference>
<keyword evidence="5" id="KW-1185">Reference proteome</keyword>
<accession>A0ABQ9K493</accession>
<dbReference type="InterPro" id="IPR050991">
    <property type="entry name" value="ECM_Regulatory_Proteins"/>
</dbReference>
<dbReference type="Proteomes" id="UP001162164">
    <property type="component" value="Unassembled WGS sequence"/>
</dbReference>
<organism evidence="4 5">
    <name type="scientific">Molorchus minor</name>
    <dbReference type="NCBI Taxonomy" id="1323400"/>
    <lineage>
        <taxon>Eukaryota</taxon>
        <taxon>Metazoa</taxon>
        <taxon>Ecdysozoa</taxon>
        <taxon>Arthropoda</taxon>
        <taxon>Hexapoda</taxon>
        <taxon>Insecta</taxon>
        <taxon>Pterygota</taxon>
        <taxon>Neoptera</taxon>
        <taxon>Endopterygota</taxon>
        <taxon>Coleoptera</taxon>
        <taxon>Polyphaga</taxon>
        <taxon>Cucujiformia</taxon>
        <taxon>Chrysomeloidea</taxon>
        <taxon>Cerambycidae</taxon>
        <taxon>Lamiinae</taxon>
        <taxon>Monochamini</taxon>
        <taxon>Molorchus</taxon>
    </lineage>
</organism>
<keyword evidence="2" id="KW-0732">Signal</keyword>
<dbReference type="InterPro" id="IPR036116">
    <property type="entry name" value="FN3_sf"/>
</dbReference>
<evidence type="ECO:0000256" key="1">
    <source>
        <dbReference type="ARBA" id="ARBA00022737"/>
    </source>
</evidence>
<reference evidence="4" key="1">
    <citation type="journal article" date="2023" name="Insect Mol. Biol.">
        <title>Genome sequencing provides insights into the evolution of gene families encoding plant cell wall-degrading enzymes in longhorned beetles.</title>
        <authorList>
            <person name="Shin N.R."/>
            <person name="Okamura Y."/>
            <person name="Kirsch R."/>
            <person name="Pauchet Y."/>
        </authorList>
    </citation>
    <scope>NUCLEOTIDE SEQUENCE</scope>
    <source>
        <strain evidence="4">MMC_N1</strain>
    </source>
</reference>
<comment type="caution">
    <text evidence="4">The sequence shown here is derived from an EMBL/GenBank/DDBJ whole genome shotgun (WGS) entry which is preliminary data.</text>
</comment>
<dbReference type="InterPro" id="IPR013783">
    <property type="entry name" value="Ig-like_fold"/>
</dbReference>
<dbReference type="InterPro" id="IPR003961">
    <property type="entry name" value="FN3_dom"/>
</dbReference>
<feature type="domain" description="Fibronectin type-III" evidence="3">
    <location>
        <begin position="214"/>
        <end position="309"/>
    </location>
</feature>
<dbReference type="SUPFAM" id="SSF49265">
    <property type="entry name" value="Fibronectin type III"/>
    <property type="match status" value="2"/>
</dbReference>
<name>A0ABQ9K493_9CUCU</name>
<evidence type="ECO:0000259" key="3">
    <source>
        <dbReference type="PROSITE" id="PS50853"/>
    </source>
</evidence>
<evidence type="ECO:0000256" key="2">
    <source>
        <dbReference type="SAM" id="SignalP"/>
    </source>
</evidence>
<feature type="chain" id="PRO_5045599531" description="Fibronectin type-III domain-containing protein" evidence="2">
    <location>
        <begin position="19"/>
        <end position="310"/>
    </location>
</feature>
<keyword evidence="1" id="KW-0677">Repeat</keyword>